<name>A0ABX2A3V6_9MICO</name>
<gene>
    <name evidence="1" type="ORF">HDG69_001946</name>
</gene>
<proteinExistence type="predicted"/>
<protein>
    <submittedName>
        <fullName evidence="1">Uncharacterized protein</fullName>
    </submittedName>
</protein>
<keyword evidence="2" id="KW-1185">Reference proteome</keyword>
<reference evidence="1 2" key="1">
    <citation type="submission" date="2020-05" db="EMBL/GenBank/DDBJ databases">
        <title>Genomic Encyclopedia of Type Strains, Phase III (KMG-III): the genomes of soil and plant-associated and newly described type strains.</title>
        <authorList>
            <person name="Whitman W."/>
        </authorList>
    </citation>
    <scope>NUCLEOTIDE SEQUENCE [LARGE SCALE GENOMIC DNA]</scope>
    <source>
        <strain evidence="1 2">KCTC 19046</strain>
    </source>
</reference>
<dbReference type="EMBL" id="JABEZU010000002">
    <property type="protein sequence ID" value="NOV97371.1"/>
    <property type="molecule type" value="Genomic_DNA"/>
</dbReference>
<dbReference type="Proteomes" id="UP000757540">
    <property type="component" value="Unassembled WGS sequence"/>
</dbReference>
<evidence type="ECO:0000313" key="1">
    <source>
        <dbReference type="EMBL" id="NOV97371.1"/>
    </source>
</evidence>
<comment type="caution">
    <text evidence="1">The sequence shown here is derived from an EMBL/GenBank/DDBJ whole genome shotgun (WGS) entry which is preliminary data.</text>
</comment>
<organism evidence="1 2">
    <name type="scientific">Isoptericola halotolerans</name>
    <dbReference type="NCBI Taxonomy" id="300560"/>
    <lineage>
        <taxon>Bacteria</taxon>
        <taxon>Bacillati</taxon>
        <taxon>Actinomycetota</taxon>
        <taxon>Actinomycetes</taxon>
        <taxon>Micrococcales</taxon>
        <taxon>Promicromonosporaceae</taxon>
        <taxon>Isoptericola</taxon>
    </lineage>
</organism>
<sequence length="127" mass="13200">MVPPLLTPDELADLHARLRPTAAEGGREVDVGLRARRVVREALAGAIEVQTSEALDRADRDVAESPLVGAFARLVVRGGQCSLAVAHAALARELAWAGVRAACEGDTSGMVDAVLALDALLAAPNRT</sequence>
<accession>A0ABX2A3V6</accession>
<evidence type="ECO:0000313" key="2">
    <source>
        <dbReference type="Proteomes" id="UP000757540"/>
    </source>
</evidence>